<proteinExistence type="predicted"/>
<comment type="caution">
    <text evidence="3">The sequence shown here is derived from an EMBL/GenBank/DDBJ whole genome shotgun (WGS) entry which is preliminary data.</text>
</comment>
<keyword evidence="2" id="KW-1133">Transmembrane helix</keyword>
<evidence type="ECO:0000313" key="4">
    <source>
        <dbReference type="Proteomes" id="UP001219934"/>
    </source>
</evidence>
<keyword evidence="4" id="KW-1185">Reference proteome</keyword>
<dbReference type="InterPro" id="IPR009030">
    <property type="entry name" value="Growth_fac_rcpt_cys_sf"/>
</dbReference>
<evidence type="ECO:0000256" key="1">
    <source>
        <dbReference type="SAM" id="MobiDB-lite"/>
    </source>
</evidence>
<dbReference type="EMBL" id="JAPTMU010000175">
    <property type="protein sequence ID" value="KAJ4920703.1"/>
    <property type="molecule type" value="Genomic_DNA"/>
</dbReference>
<evidence type="ECO:0000256" key="2">
    <source>
        <dbReference type="SAM" id="Phobius"/>
    </source>
</evidence>
<protein>
    <submittedName>
        <fullName evidence="3">Uncharacterized protein</fullName>
    </submittedName>
</protein>
<dbReference type="SUPFAM" id="SSF57184">
    <property type="entry name" value="Growth factor receptor domain"/>
    <property type="match status" value="1"/>
</dbReference>
<organism evidence="3 4">
    <name type="scientific">Pogonophryne albipinna</name>
    <dbReference type="NCBI Taxonomy" id="1090488"/>
    <lineage>
        <taxon>Eukaryota</taxon>
        <taxon>Metazoa</taxon>
        <taxon>Chordata</taxon>
        <taxon>Craniata</taxon>
        <taxon>Vertebrata</taxon>
        <taxon>Euteleostomi</taxon>
        <taxon>Actinopterygii</taxon>
        <taxon>Neopterygii</taxon>
        <taxon>Teleostei</taxon>
        <taxon>Neoteleostei</taxon>
        <taxon>Acanthomorphata</taxon>
        <taxon>Eupercaria</taxon>
        <taxon>Perciformes</taxon>
        <taxon>Notothenioidei</taxon>
        <taxon>Pogonophryne</taxon>
    </lineage>
</organism>
<evidence type="ECO:0000313" key="3">
    <source>
        <dbReference type="EMBL" id="KAJ4920703.1"/>
    </source>
</evidence>
<keyword evidence="2" id="KW-0812">Transmembrane</keyword>
<keyword evidence="2" id="KW-0472">Membrane</keyword>
<gene>
    <name evidence="3" type="ORF">JOQ06_024622</name>
</gene>
<feature type="transmembrane region" description="Helical" evidence="2">
    <location>
        <begin position="76"/>
        <end position="95"/>
    </location>
</feature>
<name>A0AAD6A973_9TELE</name>
<feature type="region of interest" description="Disordered" evidence="1">
    <location>
        <begin position="101"/>
        <end position="139"/>
    </location>
</feature>
<feature type="compositionally biased region" description="Acidic residues" evidence="1">
    <location>
        <begin position="124"/>
        <end position="139"/>
    </location>
</feature>
<accession>A0AAD6A973</accession>
<reference evidence="3" key="1">
    <citation type="submission" date="2022-11" db="EMBL/GenBank/DDBJ databases">
        <title>Chromosome-level genome of Pogonophryne albipinna.</title>
        <authorList>
            <person name="Jo E."/>
        </authorList>
    </citation>
    <scope>NUCLEOTIDE SEQUENCE</scope>
    <source>
        <strain evidence="3">SGF0006</strain>
        <tissue evidence="3">Muscle</tissue>
    </source>
</reference>
<sequence>MCDVGLFPVMKDSGHVCVDCDGSCLECRGPGPANCSMCPPQQDCCNCTETRGECVLTTNLAFRNEEEEESGGNPTIFIITCFLLVFGLVAVVFIIRHSRSKRAPPDITPRGTAPCTGSSGTGQLDEDELEYDDESYTFR</sequence>
<dbReference type="AlphaFoldDB" id="A0AAD6A973"/>
<dbReference type="Proteomes" id="UP001219934">
    <property type="component" value="Unassembled WGS sequence"/>
</dbReference>